<evidence type="ECO:0000313" key="12">
    <source>
        <dbReference type="Proteomes" id="UP000056255"/>
    </source>
</evidence>
<keyword evidence="1 2" id="KW-0129">CBS domain</keyword>
<dbReference type="SUPFAM" id="SSF54631">
    <property type="entry name" value="CBS-domain pair"/>
    <property type="match status" value="2"/>
</dbReference>
<dbReference type="OMA" id="CERACPY"/>
<dbReference type="GO" id="GO:0016491">
    <property type="term" value="F:oxidoreductase activity"/>
    <property type="evidence" value="ECO:0007669"/>
    <property type="project" value="UniProtKB-ARBA"/>
</dbReference>
<evidence type="ECO:0000313" key="7">
    <source>
        <dbReference type="EMBL" id="AKV75852.1"/>
    </source>
</evidence>
<dbReference type="Proteomes" id="UP000056255">
    <property type="component" value="Chromosome"/>
</dbReference>
<dbReference type="EMBL" id="CP012174">
    <property type="protein sequence ID" value="AKV78101.1"/>
    <property type="molecule type" value="Genomic_DNA"/>
</dbReference>
<dbReference type="Gene3D" id="3.10.580.10">
    <property type="entry name" value="CBS-domain"/>
    <property type="match status" value="2"/>
</dbReference>
<dbReference type="PROSITE" id="PS00198">
    <property type="entry name" value="4FE4S_FER_1"/>
    <property type="match status" value="1"/>
</dbReference>
<dbReference type="InterPro" id="IPR051257">
    <property type="entry name" value="Diverse_CBS-Domain"/>
</dbReference>
<evidence type="ECO:0000313" key="13">
    <source>
        <dbReference type="Proteomes" id="UP000061362"/>
    </source>
</evidence>
<reference evidence="13 14" key="2">
    <citation type="journal article" date="2015" name="Genome Announc.">
        <title>Complete Genome Sequences of Evolved Arsenate-Resistant Metallosphaera sedula Strains.</title>
        <authorList>
            <person name="Ai C."/>
            <person name="McCarthy S."/>
            <person name="Schackwitz W."/>
            <person name="Martin J."/>
            <person name="Lipzen A."/>
            <person name="Blum P."/>
        </authorList>
    </citation>
    <scope>NUCLEOTIDE SEQUENCE [LARGE SCALE GENOMIC DNA]</scope>
    <source>
        <strain evidence="8 14">ARS120-1</strain>
        <strain evidence="9 13">ARS120-2</strain>
        <strain evidence="6 16">ARS50-1</strain>
        <strain evidence="7 15">ARS50-2</strain>
    </source>
</reference>
<evidence type="ECO:0000256" key="2">
    <source>
        <dbReference type="PROSITE-ProRule" id="PRU00703"/>
    </source>
</evidence>
<dbReference type="PATRIC" id="fig|43687.5.peg.481"/>
<evidence type="ECO:0000313" key="15">
    <source>
        <dbReference type="Proteomes" id="UP000062475"/>
    </source>
</evidence>
<dbReference type="PROSITE" id="PS51371">
    <property type="entry name" value="CBS"/>
    <property type="match status" value="1"/>
</dbReference>
<dbReference type="EMBL" id="CP008822">
    <property type="protein sequence ID" value="AIM26632.1"/>
    <property type="molecule type" value="Genomic_DNA"/>
</dbReference>
<gene>
    <name evidence="5" type="ORF">HA72_0468</name>
    <name evidence="6" type="ORF">MsedA_0482</name>
    <name evidence="7" type="ORF">MsedB_0482</name>
    <name evidence="8" type="ORF">MsedC_0481</name>
    <name evidence="9" type="ORF">MsedD_0482</name>
    <name evidence="10" type="ORF">MsedE_0482</name>
</gene>
<evidence type="ECO:0000313" key="11">
    <source>
        <dbReference type="Proteomes" id="UP000029084"/>
    </source>
</evidence>
<evidence type="ECO:0000259" key="4">
    <source>
        <dbReference type="PROSITE" id="PS51379"/>
    </source>
</evidence>
<name>A0A088E4F3_9CREN</name>
<accession>A0A088E4F3</accession>
<dbReference type="Proteomes" id="UP000061362">
    <property type="component" value="Chromosome"/>
</dbReference>
<dbReference type="Pfam" id="PF00571">
    <property type="entry name" value="CBS"/>
    <property type="match status" value="1"/>
</dbReference>
<reference evidence="5 11" key="1">
    <citation type="journal article" date="2014" name="J. Bacteriol.">
        <title>Role of an Archaeal PitA Transporter in the Copper and Arsenic Resistance of Metallosphaera sedula, an Extreme Thermoacidophile.</title>
        <authorList>
            <person name="McCarthy S."/>
            <person name="Ai C."/>
            <person name="Wheaton G."/>
            <person name="Tevatia R."/>
            <person name="Eckrich V."/>
            <person name="Kelly R."/>
            <person name="Blum P."/>
        </authorList>
    </citation>
    <scope>NUCLEOTIDE SEQUENCE [LARGE SCALE GENOMIC DNA]</scope>
    <source>
        <strain evidence="5 11">CuR1</strain>
    </source>
</reference>
<protein>
    <submittedName>
        <fullName evidence="5">Putative signal-transduction protein with CBS domains</fullName>
    </submittedName>
    <submittedName>
        <fullName evidence="6">Signal transduction protein</fullName>
    </submittedName>
</protein>
<dbReference type="RefSeq" id="WP_012020433.1">
    <property type="nucleotide sequence ID" value="NZ_CP008822.1"/>
</dbReference>
<evidence type="ECO:0000313" key="16">
    <source>
        <dbReference type="Proteomes" id="UP000068832"/>
    </source>
</evidence>
<dbReference type="InterPro" id="IPR017900">
    <property type="entry name" value="4Fe4S_Fe_S_CS"/>
</dbReference>
<evidence type="ECO:0000313" key="10">
    <source>
        <dbReference type="EMBL" id="AKV82591.1"/>
    </source>
</evidence>
<evidence type="ECO:0000313" key="6">
    <source>
        <dbReference type="EMBL" id="AKV73611.1"/>
    </source>
</evidence>
<dbReference type="PROSITE" id="PS51379">
    <property type="entry name" value="4FE4S_FER_2"/>
    <property type="match status" value="2"/>
</dbReference>
<dbReference type="Proteomes" id="UP000062398">
    <property type="component" value="Chromosome"/>
</dbReference>
<dbReference type="EMBL" id="CP012175">
    <property type="protein sequence ID" value="AKV80346.1"/>
    <property type="molecule type" value="Genomic_DNA"/>
</dbReference>
<dbReference type="SUPFAM" id="SSF54862">
    <property type="entry name" value="4Fe-4S ferredoxins"/>
    <property type="match status" value="1"/>
</dbReference>
<evidence type="ECO:0000313" key="14">
    <source>
        <dbReference type="Proteomes" id="UP000062398"/>
    </source>
</evidence>
<evidence type="ECO:0000313" key="9">
    <source>
        <dbReference type="EMBL" id="AKV80346.1"/>
    </source>
</evidence>
<dbReference type="Proteomes" id="UP000062475">
    <property type="component" value="Chromosome"/>
</dbReference>
<dbReference type="PANTHER" id="PTHR43080">
    <property type="entry name" value="CBS DOMAIN-CONTAINING PROTEIN CBSX3, MITOCHONDRIAL"/>
    <property type="match status" value="1"/>
</dbReference>
<dbReference type="InterPro" id="IPR017896">
    <property type="entry name" value="4Fe4S_Fe-S-bd"/>
</dbReference>
<sequence length="326" mass="36480">MDPIVLIDVDRCVGCYMCQRACALAQCIEINEVTRFAEVVRPEDCTGCMACERACPYDCIVVVSDESQVPLRAKITLSRVRRYATKRLVLGDPRWSVRRGAEEMTKEGVGSLLLMNGTKIVTETDVLEAWIGGREEEPLINFSKDAITIEGKATVEEALRIMLEKCISHLPVIERGKLSGMISLRDVLRASSVTSPILDESILPINPREKIEKYAIQVPVVGKVTNRELYSILKERKLKATVVREGEKVGLISIRDLTKAMAKGKSLDDLIDPRWINPVSSEEQISKAIAIMMEHNLRHLPVFQGAELKMLSVKEIAKHAVWIKVT</sequence>
<feature type="domain" description="4Fe-4S ferredoxin-type" evidence="4">
    <location>
        <begin position="36"/>
        <end position="65"/>
    </location>
</feature>
<proteinExistence type="predicted"/>
<reference evidence="10 12" key="3">
    <citation type="submission" date="2015-07" db="EMBL/GenBank/DDBJ databases">
        <title>Physiological, transcriptional responses and genome re-sequencing of acid resistant extremely thermoacidophilic Metallosphaera sedula SARC-M1.</title>
        <authorList>
            <person name="Ai C."/>
            <person name="McCarthy S."/>
            <person name="Eckrich V."/>
            <person name="Rudrappa D."/>
            <person name="Qiu G."/>
            <person name="Blum P."/>
        </authorList>
    </citation>
    <scope>NUCLEOTIDE SEQUENCE [LARGE SCALE GENOMIC DNA]</scope>
    <source>
        <strain evidence="10 12">SARC-M1</strain>
    </source>
</reference>
<dbReference type="InterPro" id="IPR046342">
    <property type="entry name" value="CBS_dom_sf"/>
</dbReference>
<feature type="domain" description="4Fe-4S ferredoxin-type" evidence="4">
    <location>
        <begin position="3"/>
        <end position="33"/>
    </location>
</feature>
<evidence type="ECO:0000313" key="8">
    <source>
        <dbReference type="EMBL" id="AKV78101.1"/>
    </source>
</evidence>
<dbReference type="AlphaFoldDB" id="A0A088E4F3"/>
<dbReference type="Pfam" id="PF12838">
    <property type="entry name" value="Fer4_7"/>
    <property type="match status" value="1"/>
</dbReference>
<dbReference type="Proteomes" id="UP000068832">
    <property type="component" value="Chromosome"/>
</dbReference>
<dbReference type="EMBL" id="CP012176">
    <property type="protein sequence ID" value="AKV82591.1"/>
    <property type="molecule type" value="Genomic_DNA"/>
</dbReference>
<dbReference type="OrthoDB" id="65817at2157"/>
<dbReference type="Proteomes" id="UP000029084">
    <property type="component" value="Chromosome"/>
</dbReference>
<dbReference type="Gene3D" id="3.30.70.20">
    <property type="match status" value="1"/>
</dbReference>
<dbReference type="SMART" id="SM00116">
    <property type="entry name" value="CBS"/>
    <property type="match status" value="3"/>
</dbReference>
<feature type="domain" description="CBS" evidence="3">
    <location>
        <begin position="142"/>
        <end position="200"/>
    </location>
</feature>
<evidence type="ECO:0000259" key="3">
    <source>
        <dbReference type="PROSITE" id="PS51371"/>
    </source>
</evidence>
<organism evidence="5 11">
    <name type="scientific">Metallosphaera sedula</name>
    <dbReference type="NCBI Taxonomy" id="43687"/>
    <lineage>
        <taxon>Archaea</taxon>
        <taxon>Thermoproteota</taxon>
        <taxon>Thermoprotei</taxon>
        <taxon>Sulfolobales</taxon>
        <taxon>Sulfolobaceae</taxon>
        <taxon>Metallosphaera</taxon>
    </lineage>
</organism>
<evidence type="ECO:0000313" key="5">
    <source>
        <dbReference type="EMBL" id="AIM26632.1"/>
    </source>
</evidence>
<dbReference type="EMBL" id="CP012172">
    <property type="protein sequence ID" value="AKV73611.1"/>
    <property type="molecule type" value="Genomic_DNA"/>
</dbReference>
<evidence type="ECO:0000256" key="1">
    <source>
        <dbReference type="ARBA" id="ARBA00023122"/>
    </source>
</evidence>
<dbReference type="EMBL" id="CP012173">
    <property type="protein sequence ID" value="AKV75852.1"/>
    <property type="molecule type" value="Genomic_DNA"/>
</dbReference>
<dbReference type="PANTHER" id="PTHR43080:SF2">
    <property type="entry name" value="CBS DOMAIN-CONTAINING PROTEIN"/>
    <property type="match status" value="1"/>
</dbReference>
<dbReference type="InterPro" id="IPR000644">
    <property type="entry name" value="CBS_dom"/>
</dbReference>
<dbReference type="GeneID" id="91754917"/>